<dbReference type="EMBL" id="JASPKZ010007732">
    <property type="protein sequence ID" value="KAJ9582826.1"/>
    <property type="molecule type" value="Genomic_DNA"/>
</dbReference>
<reference evidence="1" key="1">
    <citation type="journal article" date="2023" name="IScience">
        <title>Live-bearing cockroach genome reveals convergent evolutionary mechanisms linked to viviparity in insects and beyond.</title>
        <authorList>
            <person name="Fouks B."/>
            <person name="Harrison M.C."/>
            <person name="Mikhailova A.A."/>
            <person name="Marchal E."/>
            <person name="English S."/>
            <person name="Carruthers M."/>
            <person name="Jennings E.C."/>
            <person name="Chiamaka E.L."/>
            <person name="Frigard R.A."/>
            <person name="Pippel M."/>
            <person name="Attardo G.M."/>
            <person name="Benoit J.B."/>
            <person name="Bornberg-Bauer E."/>
            <person name="Tobe S.S."/>
        </authorList>
    </citation>
    <scope>NUCLEOTIDE SEQUENCE</scope>
    <source>
        <strain evidence="1">Stay&amp;Tobe</strain>
    </source>
</reference>
<gene>
    <name evidence="1" type="ORF">L9F63_022834</name>
</gene>
<accession>A0AAD7ZM14</accession>
<protein>
    <submittedName>
        <fullName evidence="1">Uncharacterized protein</fullName>
    </submittedName>
</protein>
<feature type="non-terminal residue" evidence="1">
    <location>
        <position position="1"/>
    </location>
</feature>
<organism evidence="1 2">
    <name type="scientific">Diploptera punctata</name>
    <name type="common">Pacific beetle cockroach</name>
    <dbReference type="NCBI Taxonomy" id="6984"/>
    <lineage>
        <taxon>Eukaryota</taxon>
        <taxon>Metazoa</taxon>
        <taxon>Ecdysozoa</taxon>
        <taxon>Arthropoda</taxon>
        <taxon>Hexapoda</taxon>
        <taxon>Insecta</taxon>
        <taxon>Pterygota</taxon>
        <taxon>Neoptera</taxon>
        <taxon>Polyneoptera</taxon>
        <taxon>Dictyoptera</taxon>
        <taxon>Blattodea</taxon>
        <taxon>Blaberoidea</taxon>
        <taxon>Blaberidae</taxon>
        <taxon>Diplopterinae</taxon>
        <taxon>Diploptera</taxon>
    </lineage>
</organism>
<evidence type="ECO:0000313" key="2">
    <source>
        <dbReference type="Proteomes" id="UP001233999"/>
    </source>
</evidence>
<keyword evidence="2" id="KW-1185">Reference proteome</keyword>
<dbReference type="AlphaFoldDB" id="A0AAD7ZM14"/>
<reference evidence="1" key="2">
    <citation type="submission" date="2023-05" db="EMBL/GenBank/DDBJ databases">
        <authorList>
            <person name="Fouks B."/>
        </authorList>
    </citation>
    <scope>NUCLEOTIDE SEQUENCE</scope>
    <source>
        <strain evidence="1">Stay&amp;Tobe</strain>
        <tissue evidence="1">Testes</tissue>
    </source>
</reference>
<dbReference type="Proteomes" id="UP001233999">
    <property type="component" value="Unassembled WGS sequence"/>
</dbReference>
<proteinExistence type="predicted"/>
<name>A0AAD7ZM14_DIPPU</name>
<sequence length="190" mass="22877">QRKLPLRTPSACTHTSDSENGVKITKYELFRNWKESRQINEAFTKKNYQWLHTDINLQILIISIKEKRGRPIKRSMKVQRERRQGLLQQRDGLFKHSNESFYKCRKCIGHAFFHMCGDVLRACPFGESLRNIRHHTIRNMLTEALRDYRYTVYEEVQYMKQPVYGSERHFRTRHLLHEREARISLVIFAP</sequence>
<feature type="non-terminal residue" evidence="1">
    <location>
        <position position="190"/>
    </location>
</feature>
<comment type="caution">
    <text evidence="1">The sequence shown here is derived from an EMBL/GenBank/DDBJ whole genome shotgun (WGS) entry which is preliminary data.</text>
</comment>
<evidence type="ECO:0000313" key="1">
    <source>
        <dbReference type="EMBL" id="KAJ9582826.1"/>
    </source>
</evidence>